<dbReference type="EMBL" id="JBHSAY010000010">
    <property type="protein sequence ID" value="MFC4133358.1"/>
    <property type="molecule type" value="Genomic_DNA"/>
</dbReference>
<name>A0ABV8LSJ9_9ACTN</name>
<evidence type="ECO:0000313" key="3">
    <source>
        <dbReference type="EMBL" id="MFC4133358.1"/>
    </source>
</evidence>
<gene>
    <name evidence="3" type="ORF">ACFOZ4_22335</name>
</gene>
<dbReference type="InterPro" id="IPR002938">
    <property type="entry name" value="FAD-bd"/>
</dbReference>
<proteinExistence type="predicted"/>
<sequence>METTVCVVGGGPAGLVLGLLLARQGVDVTVLEKHADFLRDFRGDTVHSSTLTLLDEIGLGRQIEELPGRKVRGLRVSFDDGSYQVADFGRLTGAHPYLMFLPQWDFLELLAREAAQLPNFRLLRSTKVTGLRRGPDGAVTGVVADGPEGVVEIRARLTVACDGRDSLVRDELGLKPQTYAAPMDVLWFRISRRPSDPEGLDMRVGAGGLMLCIDRGEYFQCAFVIAKGGYAAIRAEGLDSLRAHVARLAPPLADRVAELSTWDEVKLLTVTVNRLDQWHAPGALLIGDAAHAMSPIGGVGVNLAVQDAVAAARLLGPILHAGRTPTGAELAQVERRRRRPTVVTQNVQRLAQRRIVDPLLHATGRITAPWPIRLLRRVPKLQALPARMIGLGVRPEHLR</sequence>
<dbReference type="InterPro" id="IPR050631">
    <property type="entry name" value="PheA/TfdB_FAD_monoxygenase"/>
</dbReference>
<accession>A0ABV8LSJ9</accession>
<dbReference type="NCBIfam" id="NF004833">
    <property type="entry name" value="PRK06185.1-1"/>
    <property type="match status" value="1"/>
</dbReference>
<dbReference type="InterPro" id="IPR036188">
    <property type="entry name" value="FAD/NAD-bd_sf"/>
</dbReference>
<dbReference type="Pfam" id="PF01494">
    <property type="entry name" value="FAD_binding_3"/>
    <property type="match status" value="1"/>
</dbReference>
<dbReference type="Gene3D" id="3.50.50.60">
    <property type="entry name" value="FAD/NAD(P)-binding domain"/>
    <property type="match status" value="2"/>
</dbReference>
<evidence type="ECO:0000313" key="4">
    <source>
        <dbReference type="Proteomes" id="UP001595816"/>
    </source>
</evidence>
<dbReference type="Proteomes" id="UP001595816">
    <property type="component" value="Unassembled WGS sequence"/>
</dbReference>
<dbReference type="PRINTS" id="PR00420">
    <property type="entry name" value="RNGMNOXGNASE"/>
</dbReference>
<evidence type="ECO:0000259" key="2">
    <source>
        <dbReference type="Pfam" id="PF01494"/>
    </source>
</evidence>
<comment type="caution">
    <text evidence="3">The sequence shown here is derived from an EMBL/GenBank/DDBJ whole genome shotgun (WGS) entry which is preliminary data.</text>
</comment>
<dbReference type="NCBIfam" id="NF004834">
    <property type="entry name" value="PRK06185.1-3"/>
    <property type="match status" value="1"/>
</dbReference>
<dbReference type="PANTHER" id="PTHR43476">
    <property type="entry name" value="3-(3-HYDROXY-PHENYL)PROPIONATE/3-HYDROXYCINNAMIC ACID HYDROXYLASE"/>
    <property type="match status" value="1"/>
</dbReference>
<dbReference type="PANTHER" id="PTHR43476:SF5">
    <property type="entry name" value="FAD-DEPENDENT MONOOXYGENASE"/>
    <property type="match status" value="1"/>
</dbReference>
<feature type="domain" description="FAD-binding" evidence="2">
    <location>
        <begin position="2"/>
        <end position="343"/>
    </location>
</feature>
<dbReference type="RefSeq" id="WP_253760845.1">
    <property type="nucleotide sequence ID" value="NZ_JAMZDZ010000001.1"/>
</dbReference>
<dbReference type="SUPFAM" id="SSF51905">
    <property type="entry name" value="FAD/NAD(P)-binding domain"/>
    <property type="match status" value="1"/>
</dbReference>
<evidence type="ECO:0000256" key="1">
    <source>
        <dbReference type="ARBA" id="ARBA00023002"/>
    </source>
</evidence>
<organism evidence="3 4">
    <name type="scientific">Hamadaea flava</name>
    <dbReference type="NCBI Taxonomy" id="1742688"/>
    <lineage>
        <taxon>Bacteria</taxon>
        <taxon>Bacillati</taxon>
        <taxon>Actinomycetota</taxon>
        <taxon>Actinomycetes</taxon>
        <taxon>Micromonosporales</taxon>
        <taxon>Micromonosporaceae</taxon>
        <taxon>Hamadaea</taxon>
    </lineage>
</organism>
<protein>
    <submittedName>
        <fullName evidence="3">FAD-dependent oxidoreductase</fullName>
    </submittedName>
</protein>
<reference evidence="4" key="1">
    <citation type="journal article" date="2019" name="Int. J. Syst. Evol. Microbiol.">
        <title>The Global Catalogue of Microorganisms (GCM) 10K type strain sequencing project: providing services to taxonomists for standard genome sequencing and annotation.</title>
        <authorList>
            <consortium name="The Broad Institute Genomics Platform"/>
            <consortium name="The Broad Institute Genome Sequencing Center for Infectious Disease"/>
            <person name="Wu L."/>
            <person name="Ma J."/>
        </authorList>
    </citation>
    <scope>NUCLEOTIDE SEQUENCE [LARGE SCALE GENOMIC DNA]</scope>
    <source>
        <strain evidence="4">CGMCC 4.7289</strain>
    </source>
</reference>
<keyword evidence="4" id="KW-1185">Reference proteome</keyword>
<keyword evidence="1" id="KW-0560">Oxidoreductase</keyword>